<evidence type="ECO:0000256" key="1">
    <source>
        <dbReference type="SAM" id="MobiDB-lite"/>
    </source>
</evidence>
<organism evidence="2 3">
    <name type="scientific">Colletotrichum plurivorum</name>
    <dbReference type="NCBI Taxonomy" id="2175906"/>
    <lineage>
        <taxon>Eukaryota</taxon>
        <taxon>Fungi</taxon>
        <taxon>Dikarya</taxon>
        <taxon>Ascomycota</taxon>
        <taxon>Pezizomycotina</taxon>
        <taxon>Sordariomycetes</taxon>
        <taxon>Hypocreomycetidae</taxon>
        <taxon>Glomerellales</taxon>
        <taxon>Glomerellaceae</taxon>
        <taxon>Colletotrichum</taxon>
        <taxon>Colletotrichum orchidearum species complex</taxon>
    </lineage>
</organism>
<dbReference type="EMBL" id="WIGO01000088">
    <property type="protein sequence ID" value="KAF6830894.1"/>
    <property type="molecule type" value="Genomic_DNA"/>
</dbReference>
<dbReference type="AlphaFoldDB" id="A0A8H6KG51"/>
<evidence type="ECO:0000313" key="2">
    <source>
        <dbReference type="EMBL" id="KAF6830894.1"/>
    </source>
</evidence>
<keyword evidence="3" id="KW-1185">Reference proteome</keyword>
<reference evidence="2" key="1">
    <citation type="journal article" date="2020" name="Phytopathology">
        <title>Genome Sequence Resources of Colletotrichum truncatum, C. plurivorum, C. musicola, and C. sojae: Four Species Pathogenic to Soybean (Glycine max).</title>
        <authorList>
            <person name="Rogerio F."/>
            <person name="Boufleur T.R."/>
            <person name="Ciampi-Guillardi M."/>
            <person name="Sukno S.A."/>
            <person name="Thon M.R."/>
            <person name="Massola Junior N.S."/>
            <person name="Baroncelli R."/>
        </authorList>
    </citation>
    <scope>NUCLEOTIDE SEQUENCE</scope>
    <source>
        <strain evidence="2">LFN00145</strain>
    </source>
</reference>
<feature type="region of interest" description="Disordered" evidence="1">
    <location>
        <begin position="1"/>
        <end position="22"/>
    </location>
</feature>
<accession>A0A8H6KG51</accession>
<protein>
    <submittedName>
        <fullName evidence="2">Uncharacterized protein</fullName>
    </submittedName>
</protein>
<feature type="compositionally biased region" description="Polar residues" evidence="1">
    <location>
        <begin position="84"/>
        <end position="98"/>
    </location>
</feature>
<dbReference type="Proteomes" id="UP000654918">
    <property type="component" value="Unassembled WGS sequence"/>
</dbReference>
<proteinExistence type="predicted"/>
<evidence type="ECO:0000313" key="3">
    <source>
        <dbReference type="Proteomes" id="UP000654918"/>
    </source>
</evidence>
<feature type="region of interest" description="Disordered" evidence="1">
    <location>
        <begin position="34"/>
        <end position="112"/>
    </location>
</feature>
<feature type="compositionally biased region" description="Polar residues" evidence="1">
    <location>
        <begin position="50"/>
        <end position="60"/>
    </location>
</feature>
<name>A0A8H6KG51_9PEZI</name>
<gene>
    <name evidence="2" type="ORF">CPLU01_07083</name>
</gene>
<comment type="caution">
    <text evidence="2">The sequence shown here is derived from an EMBL/GenBank/DDBJ whole genome shotgun (WGS) entry which is preliminary data.</text>
</comment>
<sequence>MLCSAPTFLRRPSPFTLTEKPAEEAKDKGFWALKGETHLGQNRHPFQRSGIGQDTAFQSNKSRDKPGPLDWTGLFPPAHRQSVKRLSQTDCLSLQTGPGNHRERPPGTGGPS</sequence>